<dbReference type="RefSeq" id="WP_002975445.1">
    <property type="nucleotide sequence ID" value="NZ_AOGW02000018.1"/>
</dbReference>
<organism evidence="1 2">
    <name type="scientific">Leptospira terpstrae serovar Hualin str. LT 11-33 = ATCC 700639</name>
    <dbReference type="NCBI Taxonomy" id="1257025"/>
    <lineage>
        <taxon>Bacteria</taxon>
        <taxon>Pseudomonadati</taxon>
        <taxon>Spirochaetota</taxon>
        <taxon>Spirochaetia</taxon>
        <taxon>Leptospirales</taxon>
        <taxon>Leptospiraceae</taxon>
        <taxon>Leptospira</taxon>
    </lineage>
</organism>
<dbReference type="EMBL" id="AOGW02000018">
    <property type="protein sequence ID" value="EMY60200.1"/>
    <property type="molecule type" value="Genomic_DNA"/>
</dbReference>
<evidence type="ECO:0000313" key="2">
    <source>
        <dbReference type="Proteomes" id="UP000012371"/>
    </source>
</evidence>
<protein>
    <submittedName>
        <fullName evidence="1">Uncharacterized protein</fullName>
    </submittedName>
</protein>
<keyword evidence="2" id="KW-1185">Reference proteome</keyword>
<sequence length="199" mass="23389">MRKIITIFILFTISKCTSIKSEFKELSILNKYTSEENIEIKIHESYNEKIVTIFKKHKKENQKVTLYFDRTSFLGFQNKNKVILDSLNNIKSKNVSYYLIDKFRVAGYEIVIYPYNYNKFIKFISTISLGLIPTTDEFELVLELSVSNIENITKTKVAKSSSVIYLHNGIDYSRFKPLHEYKDEGIMQAYEILAQYILN</sequence>
<dbReference type="Proteomes" id="UP000012371">
    <property type="component" value="Unassembled WGS sequence"/>
</dbReference>
<dbReference type="AlphaFoldDB" id="N1VT57"/>
<dbReference type="STRING" id="1257025.LEP1GSC203_1081"/>
<gene>
    <name evidence="1" type="ORF">LEP1GSC203_1081</name>
</gene>
<comment type="caution">
    <text evidence="1">The sequence shown here is derived from an EMBL/GenBank/DDBJ whole genome shotgun (WGS) entry which is preliminary data.</text>
</comment>
<accession>N1VT57</accession>
<name>N1VT57_9LEPT</name>
<proteinExistence type="predicted"/>
<reference evidence="1" key="1">
    <citation type="submission" date="2013-03" db="EMBL/GenBank/DDBJ databases">
        <authorList>
            <person name="Harkins D.M."/>
            <person name="Durkin A.S."/>
            <person name="Brinkac L.M."/>
            <person name="Haft D.H."/>
            <person name="Selengut J.D."/>
            <person name="Sanka R."/>
            <person name="DePew J."/>
            <person name="Purushe J."/>
            <person name="Hartskeerl R.A."/>
            <person name="Ahmed A."/>
            <person name="van der Linden H."/>
            <person name="Goris M.G.A."/>
            <person name="Vinetz J.M."/>
            <person name="Sutton G.G."/>
            <person name="Nierman W.C."/>
            <person name="Fouts D.E."/>
        </authorList>
    </citation>
    <scope>NUCLEOTIDE SEQUENCE [LARGE SCALE GENOMIC DNA]</scope>
    <source>
        <strain evidence="1">LT 11-33</strain>
    </source>
</reference>
<dbReference type="OrthoDB" id="9870299at2"/>
<evidence type="ECO:0000313" key="1">
    <source>
        <dbReference type="EMBL" id="EMY60200.1"/>
    </source>
</evidence>